<proteinExistence type="predicted"/>
<evidence type="ECO:0000313" key="1">
    <source>
        <dbReference type="EMBL" id="HEF66021.1"/>
    </source>
</evidence>
<sequence>MRRRIIVALLAVALAAVGPNVVAAKTPFPHAGTPFGKHIASMAPDHPRTHGRLFGECVSTMATTGTCPHHE</sequence>
<accession>A0A7C1FSP5</accession>
<name>A0A7C1FSP5_THERO</name>
<comment type="caution">
    <text evidence="1">The sequence shown here is derived from an EMBL/GenBank/DDBJ whole genome shotgun (WGS) entry which is preliminary data.</text>
</comment>
<gene>
    <name evidence="1" type="ORF">ENP47_10565</name>
</gene>
<dbReference type="EMBL" id="DSJL01000011">
    <property type="protein sequence ID" value="HEF66021.1"/>
    <property type="molecule type" value="Genomic_DNA"/>
</dbReference>
<protein>
    <submittedName>
        <fullName evidence="1">Uncharacterized protein</fullName>
    </submittedName>
</protein>
<organism evidence="1">
    <name type="scientific">Thermomicrobium roseum</name>
    <dbReference type="NCBI Taxonomy" id="500"/>
    <lineage>
        <taxon>Bacteria</taxon>
        <taxon>Pseudomonadati</taxon>
        <taxon>Thermomicrobiota</taxon>
        <taxon>Thermomicrobia</taxon>
        <taxon>Thermomicrobiales</taxon>
        <taxon>Thermomicrobiaceae</taxon>
        <taxon>Thermomicrobium</taxon>
    </lineage>
</organism>
<dbReference type="AlphaFoldDB" id="A0A7C1FSP5"/>
<reference evidence="1" key="1">
    <citation type="journal article" date="2020" name="mSystems">
        <title>Genome- and Community-Level Interaction Insights into Carbon Utilization and Element Cycling Functions of Hydrothermarchaeota in Hydrothermal Sediment.</title>
        <authorList>
            <person name="Zhou Z."/>
            <person name="Liu Y."/>
            <person name="Xu W."/>
            <person name="Pan J."/>
            <person name="Luo Z.H."/>
            <person name="Li M."/>
        </authorList>
    </citation>
    <scope>NUCLEOTIDE SEQUENCE [LARGE SCALE GENOMIC DNA]</scope>
    <source>
        <strain evidence="1">SpSt-222</strain>
    </source>
</reference>